<keyword evidence="3 5" id="KW-0238">DNA-binding</keyword>
<dbReference type="Gene3D" id="1.10.357.10">
    <property type="entry name" value="Tetracycline Repressor, domain 2"/>
    <property type="match status" value="1"/>
</dbReference>
<dbReference type="InterPro" id="IPR039538">
    <property type="entry name" value="BetI_C"/>
</dbReference>
<dbReference type="AlphaFoldDB" id="A0A3S1B7L6"/>
<gene>
    <name evidence="7" type="ORF">EJP77_11955</name>
</gene>
<dbReference type="InterPro" id="IPR036271">
    <property type="entry name" value="Tet_transcr_reg_TetR-rel_C_sf"/>
</dbReference>
<keyword evidence="1" id="KW-0678">Repressor</keyword>
<feature type="domain" description="HTH tetR-type" evidence="6">
    <location>
        <begin position="11"/>
        <end position="71"/>
    </location>
</feature>
<dbReference type="InterPro" id="IPR001647">
    <property type="entry name" value="HTH_TetR"/>
</dbReference>
<keyword evidence="8" id="KW-1185">Reference proteome</keyword>
<evidence type="ECO:0000256" key="2">
    <source>
        <dbReference type="ARBA" id="ARBA00023015"/>
    </source>
</evidence>
<evidence type="ECO:0000256" key="3">
    <source>
        <dbReference type="ARBA" id="ARBA00023125"/>
    </source>
</evidence>
<dbReference type="PRINTS" id="PR00455">
    <property type="entry name" value="HTHTETR"/>
</dbReference>
<dbReference type="SUPFAM" id="SSF46689">
    <property type="entry name" value="Homeodomain-like"/>
    <property type="match status" value="1"/>
</dbReference>
<accession>A0A3S1B7L6</accession>
<name>A0A3S1B7L6_9BACL</name>
<dbReference type="PANTHER" id="PTHR47506">
    <property type="entry name" value="TRANSCRIPTIONAL REGULATORY PROTEIN"/>
    <property type="match status" value="1"/>
</dbReference>
<feature type="DNA-binding region" description="H-T-H motif" evidence="5">
    <location>
        <begin position="34"/>
        <end position="53"/>
    </location>
</feature>
<reference evidence="7 8" key="1">
    <citation type="submission" date="2018-12" db="EMBL/GenBank/DDBJ databases">
        <authorList>
            <person name="Sun L."/>
            <person name="Chen Z."/>
        </authorList>
    </citation>
    <scope>NUCLEOTIDE SEQUENCE [LARGE SCALE GENOMIC DNA]</scope>
    <source>
        <strain evidence="7 8">3-5-3</strain>
    </source>
</reference>
<keyword evidence="4" id="KW-0804">Transcription</keyword>
<dbReference type="Pfam" id="PF13977">
    <property type="entry name" value="TetR_C_6"/>
    <property type="match status" value="1"/>
</dbReference>
<organism evidence="7 8">
    <name type="scientific">Paenibacillus zeisoli</name>
    <dbReference type="NCBI Taxonomy" id="2496267"/>
    <lineage>
        <taxon>Bacteria</taxon>
        <taxon>Bacillati</taxon>
        <taxon>Bacillota</taxon>
        <taxon>Bacilli</taxon>
        <taxon>Bacillales</taxon>
        <taxon>Paenibacillaceae</taxon>
        <taxon>Paenibacillus</taxon>
    </lineage>
</organism>
<proteinExistence type="predicted"/>
<protein>
    <submittedName>
        <fullName evidence="7">TetR/AcrR family transcriptional regulator</fullName>
    </submittedName>
</protein>
<evidence type="ECO:0000256" key="1">
    <source>
        <dbReference type="ARBA" id="ARBA00022491"/>
    </source>
</evidence>
<evidence type="ECO:0000313" key="7">
    <source>
        <dbReference type="EMBL" id="RUT30538.1"/>
    </source>
</evidence>
<dbReference type="RefSeq" id="WP_127199470.1">
    <property type="nucleotide sequence ID" value="NZ_RZNX01000004.1"/>
</dbReference>
<evidence type="ECO:0000256" key="4">
    <source>
        <dbReference type="ARBA" id="ARBA00023163"/>
    </source>
</evidence>
<dbReference type="SUPFAM" id="SSF48498">
    <property type="entry name" value="Tetracyclin repressor-like, C-terminal domain"/>
    <property type="match status" value="1"/>
</dbReference>
<evidence type="ECO:0000313" key="8">
    <source>
        <dbReference type="Proteomes" id="UP000272464"/>
    </source>
</evidence>
<dbReference type="PROSITE" id="PS50977">
    <property type="entry name" value="HTH_TETR_2"/>
    <property type="match status" value="1"/>
</dbReference>
<dbReference type="GO" id="GO:0003677">
    <property type="term" value="F:DNA binding"/>
    <property type="evidence" value="ECO:0007669"/>
    <property type="project" value="UniProtKB-UniRule"/>
</dbReference>
<sequence length="203" mass="23426">MAPVVSEDYKMRKKQEILSSALICFAKKGYQQATMDDIVEQSGFSKGAIYNYFRSKDEIYFEAVNENTSSLQGVVKEQLKQLPASIDRVSFLFDTYLSNNHEDQTERALFQVYYEFRLQSSRDEKIASFLKKRRQDLFINLIRDIVTDGQSRGEIRADLDADILAHTFWGLIDGASICVVTDPDYPYKAALTQMKQMFLDYLS</sequence>
<comment type="caution">
    <text evidence="7">The sequence shown here is derived from an EMBL/GenBank/DDBJ whole genome shotgun (WGS) entry which is preliminary data.</text>
</comment>
<dbReference type="Proteomes" id="UP000272464">
    <property type="component" value="Unassembled WGS sequence"/>
</dbReference>
<dbReference type="OrthoDB" id="9814703at2"/>
<dbReference type="EMBL" id="RZNX01000004">
    <property type="protein sequence ID" value="RUT30538.1"/>
    <property type="molecule type" value="Genomic_DNA"/>
</dbReference>
<evidence type="ECO:0000259" key="6">
    <source>
        <dbReference type="PROSITE" id="PS50977"/>
    </source>
</evidence>
<dbReference type="PANTHER" id="PTHR47506:SF6">
    <property type="entry name" value="HTH-TYPE TRANSCRIPTIONAL REPRESSOR NEMR"/>
    <property type="match status" value="1"/>
</dbReference>
<dbReference type="Pfam" id="PF00440">
    <property type="entry name" value="TetR_N"/>
    <property type="match status" value="1"/>
</dbReference>
<evidence type="ECO:0000256" key="5">
    <source>
        <dbReference type="PROSITE-ProRule" id="PRU00335"/>
    </source>
</evidence>
<dbReference type="Gene3D" id="1.10.10.60">
    <property type="entry name" value="Homeodomain-like"/>
    <property type="match status" value="1"/>
</dbReference>
<keyword evidence="2" id="KW-0805">Transcription regulation</keyword>
<dbReference type="InterPro" id="IPR009057">
    <property type="entry name" value="Homeodomain-like_sf"/>
</dbReference>